<name>A0A368KFA4_9GAMM</name>
<feature type="transmembrane region" description="Helical" evidence="1">
    <location>
        <begin position="140"/>
        <end position="163"/>
    </location>
</feature>
<feature type="transmembrane region" description="Helical" evidence="1">
    <location>
        <begin position="183"/>
        <end position="202"/>
    </location>
</feature>
<evidence type="ECO:0000313" key="3">
    <source>
        <dbReference type="Proteomes" id="UP000252387"/>
    </source>
</evidence>
<keyword evidence="3" id="KW-1185">Reference proteome</keyword>
<feature type="transmembrane region" description="Helical" evidence="1">
    <location>
        <begin position="82"/>
        <end position="99"/>
    </location>
</feature>
<dbReference type="RefSeq" id="WP_114341815.1">
    <property type="nucleotide sequence ID" value="NZ_QFWQ01000004.1"/>
</dbReference>
<keyword evidence="1" id="KW-1133">Transmembrane helix</keyword>
<comment type="caution">
    <text evidence="2">The sequence shown here is derived from an EMBL/GenBank/DDBJ whole genome shotgun (WGS) entry which is preliminary data.</text>
</comment>
<organism evidence="2 3">
    <name type="scientific">Rhodanobacter denitrificans</name>
    <dbReference type="NCBI Taxonomy" id="666685"/>
    <lineage>
        <taxon>Bacteria</taxon>
        <taxon>Pseudomonadati</taxon>
        <taxon>Pseudomonadota</taxon>
        <taxon>Gammaproteobacteria</taxon>
        <taxon>Lysobacterales</taxon>
        <taxon>Rhodanobacteraceae</taxon>
        <taxon>Rhodanobacter</taxon>
    </lineage>
</organism>
<dbReference type="AlphaFoldDB" id="A0A368KFA4"/>
<sequence length="439" mass="47623">MSSGNDSLPMTPTPALLPPASLSFTGRYRLTVRHMFLGVAFALLLLTVVVPNSLAVPTAAIMGLAFLLALPGLRIGPGFRMLLALYGCTVIVTLIYMAVGGMHDAPLVALAQVAAIYILSPLLWTIIAEGLLRQLGTDRLIDWLALLSLLCAVSVALFFYLYLRHGAAAVSFFFEGANVNLNEGFAGATMHVYGSLIFLCGGFFSSPELIRNRLVRLSLLAMLLVCALTSGRTALILAVPLGWFLGLLLSSRTTGRPKKSPIFRIIHYVLPMLIAVITALALLQAYTQINLSTVLDAVTTKLASGGGSARVQMGHSLYAGILANDGLGSGHGVGVDFISDTVHPWRYELVWLATLYRVGIFGTLIYALPFLLYIVAVLRLAYARCLPPRHKFMFCGFVCAFLGTNTNPYIEAFVFQWMYVIPLVALSIEYPMALRKRKG</sequence>
<feature type="transmembrane region" description="Helical" evidence="1">
    <location>
        <begin position="214"/>
        <end position="230"/>
    </location>
</feature>
<protein>
    <recommendedName>
        <fullName evidence="4">O-antigen ligase domain-containing protein</fullName>
    </recommendedName>
</protein>
<feature type="transmembrane region" description="Helical" evidence="1">
    <location>
        <begin position="30"/>
        <end position="48"/>
    </location>
</feature>
<evidence type="ECO:0008006" key="4">
    <source>
        <dbReference type="Google" id="ProtNLM"/>
    </source>
</evidence>
<dbReference type="Proteomes" id="UP000252387">
    <property type="component" value="Unassembled WGS sequence"/>
</dbReference>
<feature type="transmembrane region" description="Helical" evidence="1">
    <location>
        <begin position="105"/>
        <end position="128"/>
    </location>
</feature>
<accession>A0A368KFA4</accession>
<dbReference type="EMBL" id="QFWQ01000004">
    <property type="protein sequence ID" value="RCS30589.1"/>
    <property type="molecule type" value="Genomic_DNA"/>
</dbReference>
<reference evidence="2 3" key="1">
    <citation type="submission" date="2018-05" db="EMBL/GenBank/DDBJ databases">
        <title>Draft genome sequence of Rhodanobacter denitrificans Yn1 isolated from gold copper mine.</title>
        <authorList>
            <person name="Yang N."/>
            <person name="Mazhar H.S."/>
            <person name="Rensing C."/>
        </authorList>
    </citation>
    <scope>NUCLEOTIDE SEQUENCE [LARGE SCALE GENOMIC DNA]</scope>
    <source>
        <strain evidence="2 3">Yn1</strain>
    </source>
</reference>
<keyword evidence="1" id="KW-0472">Membrane</keyword>
<feature type="transmembrane region" description="Helical" evidence="1">
    <location>
        <begin position="265"/>
        <end position="286"/>
    </location>
</feature>
<keyword evidence="1" id="KW-0812">Transmembrane</keyword>
<feature type="transmembrane region" description="Helical" evidence="1">
    <location>
        <begin position="54"/>
        <end position="70"/>
    </location>
</feature>
<gene>
    <name evidence="2" type="ORF">DEO45_07175</name>
</gene>
<dbReference type="OrthoDB" id="5936674at2"/>
<feature type="transmembrane region" description="Helical" evidence="1">
    <location>
        <begin position="416"/>
        <end position="434"/>
    </location>
</feature>
<feature type="transmembrane region" description="Helical" evidence="1">
    <location>
        <begin position="355"/>
        <end position="380"/>
    </location>
</feature>
<evidence type="ECO:0000256" key="1">
    <source>
        <dbReference type="SAM" id="Phobius"/>
    </source>
</evidence>
<proteinExistence type="predicted"/>
<evidence type="ECO:0000313" key="2">
    <source>
        <dbReference type="EMBL" id="RCS30589.1"/>
    </source>
</evidence>